<dbReference type="EMBL" id="MGGW01000004">
    <property type="protein sequence ID" value="OGM55244.1"/>
    <property type="molecule type" value="Genomic_DNA"/>
</dbReference>
<comment type="caution">
    <text evidence="1">The sequence shown here is derived from an EMBL/GenBank/DDBJ whole genome shotgun (WGS) entry which is preliminary data.</text>
</comment>
<accession>A0A1F8AU19</accession>
<dbReference type="Proteomes" id="UP000178603">
    <property type="component" value="Unassembled WGS sequence"/>
</dbReference>
<evidence type="ECO:0000313" key="2">
    <source>
        <dbReference type="Proteomes" id="UP000178603"/>
    </source>
</evidence>
<evidence type="ECO:0008006" key="3">
    <source>
        <dbReference type="Google" id="ProtNLM"/>
    </source>
</evidence>
<reference evidence="1 2" key="1">
    <citation type="journal article" date="2016" name="Nat. Commun.">
        <title>Thousands of microbial genomes shed light on interconnected biogeochemical processes in an aquifer system.</title>
        <authorList>
            <person name="Anantharaman K."/>
            <person name="Brown C.T."/>
            <person name="Hug L.A."/>
            <person name="Sharon I."/>
            <person name="Castelle C.J."/>
            <person name="Probst A.J."/>
            <person name="Thomas B.C."/>
            <person name="Singh A."/>
            <person name="Wilkins M.J."/>
            <person name="Karaoz U."/>
            <person name="Brodie E.L."/>
            <person name="Williams K.H."/>
            <person name="Hubbard S.S."/>
            <person name="Banfield J.F."/>
        </authorList>
    </citation>
    <scope>NUCLEOTIDE SEQUENCE [LARGE SCALE GENOMIC DNA]</scope>
</reference>
<dbReference type="SUPFAM" id="SSF89447">
    <property type="entry name" value="AbrB/MazE/MraZ-like"/>
    <property type="match status" value="1"/>
</dbReference>
<dbReference type="AlphaFoldDB" id="A0A1F8AU19"/>
<proteinExistence type="predicted"/>
<gene>
    <name evidence="1" type="ORF">A3E44_03085</name>
</gene>
<evidence type="ECO:0000313" key="1">
    <source>
        <dbReference type="EMBL" id="OGM55244.1"/>
    </source>
</evidence>
<dbReference type="InterPro" id="IPR037914">
    <property type="entry name" value="SpoVT-AbrB_sf"/>
</dbReference>
<protein>
    <recommendedName>
        <fullName evidence="3">SpoVT-AbrB domain-containing protein</fullName>
    </recommendedName>
</protein>
<organism evidence="1 2">
    <name type="scientific">Candidatus Woesebacteria bacterium RIFCSPHIGHO2_12_FULL_41_24</name>
    <dbReference type="NCBI Taxonomy" id="1802510"/>
    <lineage>
        <taxon>Bacteria</taxon>
        <taxon>Candidatus Woeseibacteriota</taxon>
    </lineage>
</organism>
<name>A0A1F8AU19_9BACT</name>
<sequence>MTIPRSYLEVLGLESYGKAILEKEKDKVVIRPMKGSVVDQVAGSLRGYVRPSLLGKSVEEINKEAGEAYTKYLAKKFKLIK</sequence>